<dbReference type="OrthoDB" id="1925036at2759"/>
<protein>
    <recommendedName>
        <fullName evidence="6">FLZ-type domain-containing protein</fullName>
    </recommendedName>
</protein>
<gene>
    <name evidence="7" type="ORF">M569_13152</name>
</gene>
<dbReference type="GO" id="GO:0008270">
    <property type="term" value="F:zinc ion binding"/>
    <property type="evidence" value="ECO:0007669"/>
    <property type="project" value="UniProtKB-KW"/>
</dbReference>
<evidence type="ECO:0000256" key="3">
    <source>
        <dbReference type="ARBA" id="ARBA00022771"/>
    </source>
</evidence>
<feature type="compositionally biased region" description="Polar residues" evidence="5">
    <location>
        <begin position="82"/>
        <end position="91"/>
    </location>
</feature>
<feature type="zinc finger region" description="FLZ-type" evidence="4">
    <location>
        <begin position="28"/>
        <end position="72"/>
    </location>
</feature>
<dbReference type="EMBL" id="AUSU01006688">
    <property type="protein sequence ID" value="EPS61645.1"/>
    <property type="molecule type" value="Genomic_DNA"/>
</dbReference>
<dbReference type="Proteomes" id="UP000015453">
    <property type="component" value="Unassembled WGS sequence"/>
</dbReference>
<feature type="non-terminal residue" evidence="7">
    <location>
        <position position="91"/>
    </location>
</feature>
<dbReference type="PANTHER" id="PTHR46057:SF9">
    <property type="entry name" value="FCS-LIKE ZINC FINGER 1"/>
    <property type="match status" value="1"/>
</dbReference>
<name>S8C435_9LAMI</name>
<dbReference type="Pfam" id="PF04570">
    <property type="entry name" value="zf-FLZ"/>
    <property type="match status" value="1"/>
</dbReference>
<accession>S8C435</accession>
<dbReference type="AlphaFoldDB" id="S8C435"/>
<comment type="caution">
    <text evidence="7">The sequence shown here is derived from an EMBL/GenBank/DDBJ whole genome shotgun (WGS) entry which is preliminary data.</text>
</comment>
<proteinExistence type="inferred from homology"/>
<evidence type="ECO:0000256" key="5">
    <source>
        <dbReference type="SAM" id="MobiDB-lite"/>
    </source>
</evidence>
<keyword evidence="8" id="KW-1185">Reference proteome</keyword>
<comment type="similarity">
    <text evidence="1">Belongs to the FLZ family.</text>
</comment>
<keyword evidence="3" id="KW-0863">Zinc-finger</keyword>
<evidence type="ECO:0000256" key="4">
    <source>
        <dbReference type="PROSITE-ProRule" id="PRU01131"/>
    </source>
</evidence>
<feature type="domain" description="FLZ-type" evidence="6">
    <location>
        <begin position="28"/>
        <end position="72"/>
    </location>
</feature>
<reference evidence="7 8" key="1">
    <citation type="journal article" date="2013" name="BMC Genomics">
        <title>The miniature genome of a carnivorous plant Genlisea aurea contains a low number of genes and short non-coding sequences.</title>
        <authorList>
            <person name="Leushkin E.V."/>
            <person name="Sutormin R.A."/>
            <person name="Nabieva E.R."/>
            <person name="Penin A.A."/>
            <person name="Kondrashov A.S."/>
            <person name="Logacheva M.D."/>
        </authorList>
    </citation>
    <scope>NUCLEOTIDE SEQUENCE [LARGE SCALE GENOMIC DNA]</scope>
</reference>
<evidence type="ECO:0000259" key="6">
    <source>
        <dbReference type="PROSITE" id="PS51795"/>
    </source>
</evidence>
<sequence>VETSPHLTSAAMKSPAPVRSISDHRPSYFLDCCYLCRRALESNADIYMYRGNTAFCSEECRQEEMDRDEAKSCRRKPARHSGGSSTAPVKG</sequence>
<evidence type="ECO:0000313" key="7">
    <source>
        <dbReference type="EMBL" id="EPS61645.1"/>
    </source>
</evidence>
<feature type="non-terminal residue" evidence="7">
    <location>
        <position position="1"/>
    </location>
</feature>
<feature type="region of interest" description="Disordered" evidence="5">
    <location>
        <begin position="67"/>
        <end position="91"/>
    </location>
</feature>
<keyword evidence="2" id="KW-0479">Metal-binding</keyword>
<dbReference type="InterPro" id="IPR044533">
    <property type="entry name" value="FLZ1/2/3"/>
</dbReference>
<keyword evidence="3" id="KW-0862">Zinc</keyword>
<dbReference type="PROSITE" id="PS51795">
    <property type="entry name" value="ZF_FLZ"/>
    <property type="match status" value="1"/>
</dbReference>
<dbReference type="PANTHER" id="PTHR46057">
    <property type="entry name" value="FCS-LIKE ZINC FINGER 1-RELATED"/>
    <property type="match status" value="1"/>
</dbReference>
<dbReference type="InterPro" id="IPR007650">
    <property type="entry name" value="Zf-FLZ_dom"/>
</dbReference>
<evidence type="ECO:0000313" key="8">
    <source>
        <dbReference type="Proteomes" id="UP000015453"/>
    </source>
</evidence>
<evidence type="ECO:0000256" key="1">
    <source>
        <dbReference type="ARBA" id="ARBA00009374"/>
    </source>
</evidence>
<evidence type="ECO:0000256" key="2">
    <source>
        <dbReference type="ARBA" id="ARBA00022723"/>
    </source>
</evidence>
<organism evidence="7 8">
    <name type="scientific">Genlisea aurea</name>
    <dbReference type="NCBI Taxonomy" id="192259"/>
    <lineage>
        <taxon>Eukaryota</taxon>
        <taxon>Viridiplantae</taxon>
        <taxon>Streptophyta</taxon>
        <taxon>Embryophyta</taxon>
        <taxon>Tracheophyta</taxon>
        <taxon>Spermatophyta</taxon>
        <taxon>Magnoliopsida</taxon>
        <taxon>eudicotyledons</taxon>
        <taxon>Gunneridae</taxon>
        <taxon>Pentapetalae</taxon>
        <taxon>asterids</taxon>
        <taxon>lamiids</taxon>
        <taxon>Lamiales</taxon>
        <taxon>Lentibulariaceae</taxon>
        <taxon>Genlisea</taxon>
    </lineage>
</organism>